<keyword evidence="9" id="KW-1185">Reference proteome</keyword>
<dbReference type="InterPro" id="IPR036388">
    <property type="entry name" value="WH-like_DNA-bd_sf"/>
</dbReference>
<dbReference type="GO" id="GO:0005737">
    <property type="term" value="C:cytoplasm"/>
    <property type="evidence" value="ECO:0007669"/>
    <property type="project" value="UniProtKB-SubCell"/>
</dbReference>
<dbReference type="PANTHER" id="PTHR33602:SF1">
    <property type="entry name" value="REGULATORY PROTEIN RECX FAMILY PROTEIN"/>
    <property type="match status" value="1"/>
</dbReference>
<evidence type="ECO:0000259" key="6">
    <source>
        <dbReference type="Pfam" id="PF02631"/>
    </source>
</evidence>
<evidence type="ECO:0000256" key="1">
    <source>
        <dbReference type="ARBA" id="ARBA00004496"/>
    </source>
</evidence>
<comment type="similarity">
    <text evidence="2 5">Belongs to the RecX family.</text>
</comment>
<dbReference type="HAMAP" id="MF_01114">
    <property type="entry name" value="RecX"/>
    <property type="match status" value="1"/>
</dbReference>
<dbReference type="Pfam" id="PF21981">
    <property type="entry name" value="RecX_HTH3"/>
    <property type="match status" value="1"/>
</dbReference>
<dbReference type="AlphaFoldDB" id="A0A415GRP4"/>
<dbReference type="InterPro" id="IPR053924">
    <property type="entry name" value="RecX_HTH_2nd"/>
</dbReference>
<dbReference type="Pfam" id="PF02631">
    <property type="entry name" value="RecX_HTH2"/>
    <property type="match status" value="1"/>
</dbReference>
<dbReference type="GO" id="GO:0006282">
    <property type="term" value="P:regulation of DNA repair"/>
    <property type="evidence" value="ECO:0007669"/>
    <property type="project" value="UniProtKB-UniRule"/>
</dbReference>
<name>A0A415GRP4_9BACT</name>
<evidence type="ECO:0000256" key="3">
    <source>
        <dbReference type="ARBA" id="ARBA00018111"/>
    </source>
</evidence>
<feature type="domain" description="RecX third three-helical" evidence="7">
    <location>
        <begin position="108"/>
        <end position="153"/>
    </location>
</feature>
<proteinExistence type="inferred from homology"/>
<evidence type="ECO:0000313" key="9">
    <source>
        <dbReference type="Proteomes" id="UP000286598"/>
    </source>
</evidence>
<comment type="caution">
    <text evidence="8">The sequence shown here is derived from an EMBL/GenBank/DDBJ whole genome shotgun (WGS) entry which is preliminary data.</text>
</comment>
<dbReference type="InterPro" id="IPR003783">
    <property type="entry name" value="Regulatory_RecX"/>
</dbReference>
<comment type="subcellular location">
    <subcellularLocation>
        <location evidence="1 5">Cytoplasm</location>
    </subcellularLocation>
</comment>
<evidence type="ECO:0000256" key="4">
    <source>
        <dbReference type="ARBA" id="ARBA00022490"/>
    </source>
</evidence>
<sequence length="162" mass="19144">MLQKKQPITEQETLLKLSALCARAEHSSGEMLEKMRRWQLPDDARERVLDRLIDEQFVDDERFARLFVREKIRFDHWGRRKIEQALYLKGVDSNISRRVLDEVDDEAYVAELKKLLATKRRSVKAENDYELRQKLTKYALGRGFGYEVIRRCIDGADELLGD</sequence>
<evidence type="ECO:0000256" key="2">
    <source>
        <dbReference type="ARBA" id="ARBA00009695"/>
    </source>
</evidence>
<keyword evidence="4 5" id="KW-0963">Cytoplasm</keyword>
<evidence type="ECO:0000259" key="7">
    <source>
        <dbReference type="Pfam" id="PF21981"/>
    </source>
</evidence>
<reference evidence="8 9" key="1">
    <citation type="submission" date="2018-08" db="EMBL/GenBank/DDBJ databases">
        <title>A genome reference for cultivated species of the human gut microbiota.</title>
        <authorList>
            <person name="Zou Y."/>
            <person name="Xue W."/>
            <person name="Luo G."/>
        </authorList>
    </citation>
    <scope>NUCLEOTIDE SEQUENCE [LARGE SCALE GENOMIC DNA]</scope>
    <source>
        <strain evidence="8 9">AF42-9</strain>
    </source>
</reference>
<dbReference type="EMBL" id="QRNO01000002">
    <property type="protein sequence ID" value="RHK53006.1"/>
    <property type="molecule type" value="Genomic_DNA"/>
</dbReference>
<feature type="domain" description="RecX second three-helical" evidence="6">
    <location>
        <begin position="59"/>
        <end position="99"/>
    </location>
</feature>
<accession>A0A415GRP4</accession>
<evidence type="ECO:0000313" key="8">
    <source>
        <dbReference type="EMBL" id="RHK53006.1"/>
    </source>
</evidence>
<dbReference type="PANTHER" id="PTHR33602">
    <property type="entry name" value="REGULATORY PROTEIN RECX FAMILY PROTEIN"/>
    <property type="match status" value="1"/>
</dbReference>
<protein>
    <recommendedName>
        <fullName evidence="3 5">Regulatory protein RecX</fullName>
    </recommendedName>
</protein>
<evidence type="ECO:0000256" key="5">
    <source>
        <dbReference type="HAMAP-Rule" id="MF_01114"/>
    </source>
</evidence>
<dbReference type="Gene3D" id="1.10.10.10">
    <property type="entry name" value="Winged helix-like DNA-binding domain superfamily/Winged helix DNA-binding domain"/>
    <property type="match status" value="2"/>
</dbReference>
<dbReference type="Proteomes" id="UP000286598">
    <property type="component" value="Unassembled WGS sequence"/>
</dbReference>
<gene>
    <name evidence="5" type="primary">recX</name>
    <name evidence="8" type="ORF">DW060_00625</name>
</gene>
<dbReference type="InterPro" id="IPR053925">
    <property type="entry name" value="RecX_HTH_3rd"/>
</dbReference>
<dbReference type="OrthoDB" id="1523826at2"/>
<comment type="function">
    <text evidence="5">Modulates RecA activity.</text>
</comment>
<organism evidence="8 9">
    <name type="scientific">Leyella stercorea</name>
    <dbReference type="NCBI Taxonomy" id="363265"/>
    <lineage>
        <taxon>Bacteria</taxon>
        <taxon>Pseudomonadati</taxon>
        <taxon>Bacteroidota</taxon>
        <taxon>Bacteroidia</taxon>
        <taxon>Bacteroidales</taxon>
        <taxon>Prevotellaceae</taxon>
        <taxon>Leyella</taxon>
    </lineage>
</organism>